<dbReference type="InterPro" id="IPR006176">
    <property type="entry name" value="3-OHacyl-CoA_DH_NAD-bd"/>
</dbReference>
<keyword evidence="16" id="KW-1185">Reference proteome</keyword>
<dbReference type="Gene3D" id="3.40.50.720">
    <property type="entry name" value="NAD(P)-binding Rossmann-like Domain"/>
    <property type="match status" value="1"/>
</dbReference>
<evidence type="ECO:0000256" key="4">
    <source>
        <dbReference type="ARBA" id="ARBA00012076"/>
    </source>
</evidence>
<comment type="similarity">
    <text evidence="2">In the central section; belongs to the 3-hydroxyacyl-CoA dehydrogenase family.</text>
</comment>
<evidence type="ECO:0000313" key="16">
    <source>
        <dbReference type="Proteomes" id="UP000838672"/>
    </source>
</evidence>
<evidence type="ECO:0000256" key="9">
    <source>
        <dbReference type="ARBA" id="ARBA00023098"/>
    </source>
</evidence>
<evidence type="ECO:0000256" key="12">
    <source>
        <dbReference type="ARBA" id="ARBA00049556"/>
    </source>
</evidence>
<comment type="similarity">
    <text evidence="3">In the N-terminal section; belongs to the enoyl-CoA hydratase/isomerase family.</text>
</comment>
<dbReference type="InterPro" id="IPR001753">
    <property type="entry name" value="Enoyl-CoA_hydra/iso"/>
</dbReference>
<protein>
    <recommendedName>
        <fullName evidence="4">enoyl-CoA hydratase</fullName>
        <ecNumber evidence="4">4.2.1.17</ecNumber>
    </recommendedName>
</protein>
<evidence type="ECO:0000256" key="5">
    <source>
        <dbReference type="ARBA" id="ARBA00022832"/>
    </source>
</evidence>
<dbReference type="EMBL" id="CAKLDI010000001">
    <property type="protein sequence ID" value="CAH0534069.1"/>
    <property type="molecule type" value="Genomic_DNA"/>
</dbReference>
<dbReference type="SUPFAM" id="SSF52096">
    <property type="entry name" value="ClpP/crotonase"/>
    <property type="match status" value="1"/>
</dbReference>
<dbReference type="InterPro" id="IPR006108">
    <property type="entry name" value="3HC_DH_C"/>
</dbReference>
<dbReference type="InterPro" id="IPR006180">
    <property type="entry name" value="3-OHacyl-CoA_DH_CS"/>
</dbReference>
<gene>
    <name evidence="15" type="primary">fadJ</name>
    <name evidence="15" type="ORF">VST7929_01970</name>
</gene>
<proteinExistence type="inferred from homology"/>
<accession>A0ABN8DSK2</accession>
<dbReference type="SUPFAM" id="SSF48179">
    <property type="entry name" value="6-phosphogluconate dehydrogenase C-terminal domain-like"/>
    <property type="match status" value="2"/>
</dbReference>
<dbReference type="NCBIfam" id="NF008363">
    <property type="entry name" value="PRK11154.1"/>
    <property type="match status" value="1"/>
</dbReference>
<dbReference type="InterPro" id="IPR050136">
    <property type="entry name" value="FA_oxidation_alpha_subunit"/>
</dbReference>
<evidence type="ECO:0000259" key="13">
    <source>
        <dbReference type="Pfam" id="PF00725"/>
    </source>
</evidence>
<evidence type="ECO:0000256" key="11">
    <source>
        <dbReference type="ARBA" id="ARBA00023268"/>
    </source>
</evidence>
<comment type="catalytic activity">
    <reaction evidence="12">
        <text>a (3S)-3-hydroxyacyl-CoA + NAD(+) = a 3-oxoacyl-CoA + NADH + H(+)</text>
        <dbReference type="Rhea" id="RHEA:22432"/>
        <dbReference type="ChEBI" id="CHEBI:15378"/>
        <dbReference type="ChEBI" id="CHEBI:57318"/>
        <dbReference type="ChEBI" id="CHEBI:57540"/>
        <dbReference type="ChEBI" id="CHEBI:57945"/>
        <dbReference type="ChEBI" id="CHEBI:90726"/>
        <dbReference type="EC" id="1.1.1.35"/>
    </reaction>
</comment>
<reference evidence="15" key="1">
    <citation type="submission" date="2021-11" db="EMBL/GenBank/DDBJ databases">
        <authorList>
            <person name="Rodrigo-Torres L."/>
            <person name="Arahal R. D."/>
            <person name="Lucena T."/>
        </authorList>
    </citation>
    <scope>NUCLEOTIDE SEQUENCE</scope>
    <source>
        <strain evidence="15">CECT 7929</strain>
    </source>
</reference>
<keyword evidence="11" id="KW-0511">Multifunctional enzyme</keyword>
<evidence type="ECO:0000259" key="14">
    <source>
        <dbReference type="Pfam" id="PF02737"/>
    </source>
</evidence>
<dbReference type="PANTHER" id="PTHR43612:SF3">
    <property type="entry name" value="TRIFUNCTIONAL ENZYME SUBUNIT ALPHA, MITOCHONDRIAL"/>
    <property type="match status" value="1"/>
</dbReference>
<dbReference type="EC" id="4.2.1.17" evidence="4"/>
<evidence type="ECO:0000256" key="7">
    <source>
        <dbReference type="ARBA" id="ARBA00023002"/>
    </source>
</evidence>
<dbReference type="Gene3D" id="3.90.226.10">
    <property type="entry name" value="2-enoyl-CoA Hydratase, Chain A, domain 1"/>
    <property type="match status" value="1"/>
</dbReference>
<evidence type="ECO:0000256" key="1">
    <source>
        <dbReference type="ARBA" id="ARBA00005005"/>
    </source>
</evidence>
<keyword evidence="10" id="KW-0456">Lyase</keyword>
<dbReference type="CDD" id="cd06558">
    <property type="entry name" value="crotonase-like"/>
    <property type="match status" value="1"/>
</dbReference>
<sequence length="701" mass="76036">MSSSVFTLTDLDQPVAMLAIDVPKQKVNTLQASFIDELTPILAQLKAAPQLKGLVIYSTKPDQFIAGADIHMISACESAEEAQQLALAGQALFAEIAALPIHVVAAIHGPCLGGGLELALACHSRIATDAKVTKLGLPEVKLGLIPGTGGTQRLPRLIGLMRAMPLLLTGKNLDGRRAYKQGLVDECVASEILISVAKQRALEAKPQRKAWYQHSLMDQSCRWSVSRKQVFALAGKKAKKQSGGHYPALPALLQVLEKGLADGLEAGLALEAKLFGELSQTLESKALRHLFFASTEKPAAKPKKVEHHTAQMGVLGGGLMGAGIALTSIQRAKLPVYIKDITPEGVNRAYQYIDERLQALQKRRRLTPRERRALLNRVQGGTLDAPLGQCDVVIEAVFENLPLKQQMVALVEQVSADAKRPIIFASNTSSLPIAQIAAQATSPERVIGLHYFSPVEKMPLVEVIPHAGTDEQTLSQTLALAKAQGKTAIVVADCAGFYVNRILTPYINEAVRLLIEGQPIDHIDKAMREFGFPVGPFQLLDEVGLDIGAKITPILVEALGERFEPPAALTTLIEAKRFGRKNARGFYQYKTLRGKKRPVDHGVYRLLNITQKAPLDKQDIAMRCIAPLVNEAVRCLDEGVVANTNAADIGAVFGIGFPPFLGGPMHWLAQCGEQKMLAVMNELARLHGEHHRPCDALKNRN</sequence>
<feature type="domain" description="3-hydroxyacyl-CoA dehydrogenase NAD binding" evidence="14">
    <location>
        <begin position="312"/>
        <end position="494"/>
    </location>
</feature>
<dbReference type="InterPro" id="IPR036291">
    <property type="entry name" value="NAD(P)-bd_dom_sf"/>
</dbReference>
<keyword evidence="9" id="KW-0443">Lipid metabolism</keyword>
<keyword evidence="6" id="KW-0442">Lipid degradation</keyword>
<keyword evidence="5" id="KW-0276">Fatty acid metabolism</keyword>
<dbReference type="PROSITE" id="PS00067">
    <property type="entry name" value="3HCDH"/>
    <property type="match status" value="1"/>
</dbReference>
<name>A0ABN8DSK2_9VIBR</name>
<keyword evidence="7" id="KW-0560">Oxidoreductase</keyword>
<evidence type="ECO:0000256" key="8">
    <source>
        <dbReference type="ARBA" id="ARBA00023027"/>
    </source>
</evidence>
<dbReference type="Pfam" id="PF00378">
    <property type="entry name" value="ECH_1"/>
    <property type="match status" value="1"/>
</dbReference>
<dbReference type="RefSeq" id="WP_237466473.1">
    <property type="nucleotide sequence ID" value="NZ_CAKLDI010000001.1"/>
</dbReference>
<dbReference type="Proteomes" id="UP000838672">
    <property type="component" value="Unassembled WGS sequence"/>
</dbReference>
<dbReference type="Pfam" id="PF00725">
    <property type="entry name" value="3HCDH"/>
    <property type="match status" value="1"/>
</dbReference>
<dbReference type="Pfam" id="PF02737">
    <property type="entry name" value="3HCDH_N"/>
    <property type="match status" value="1"/>
</dbReference>
<organism evidence="15 16">
    <name type="scientific">Vibrio stylophorae</name>
    <dbReference type="NCBI Taxonomy" id="659351"/>
    <lineage>
        <taxon>Bacteria</taxon>
        <taxon>Pseudomonadati</taxon>
        <taxon>Pseudomonadota</taxon>
        <taxon>Gammaproteobacteria</taxon>
        <taxon>Vibrionales</taxon>
        <taxon>Vibrionaceae</taxon>
        <taxon>Vibrio</taxon>
    </lineage>
</organism>
<dbReference type="InterPro" id="IPR008927">
    <property type="entry name" value="6-PGluconate_DH-like_C_sf"/>
</dbReference>
<evidence type="ECO:0000256" key="6">
    <source>
        <dbReference type="ARBA" id="ARBA00022963"/>
    </source>
</evidence>
<comment type="pathway">
    <text evidence="1">Lipid metabolism; fatty acid beta-oxidation.</text>
</comment>
<evidence type="ECO:0000313" key="15">
    <source>
        <dbReference type="EMBL" id="CAH0534069.1"/>
    </source>
</evidence>
<comment type="caution">
    <text evidence="15">The sequence shown here is derived from an EMBL/GenBank/DDBJ whole genome shotgun (WGS) entry which is preliminary data.</text>
</comment>
<evidence type="ECO:0000256" key="2">
    <source>
        <dbReference type="ARBA" id="ARBA00007005"/>
    </source>
</evidence>
<dbReference type="Gene3D" id="1.10.1040.50">
    <property type="match status" value="1"/>
</dbReference>
<keyword evidence="8" id="KW-0520">NAD</keyword>
<dbReference type="InterPro" id="IPR029045">
    <property type="entry name" value="ClpP/crotonase-like_dom_sf"/>
</dbReference>
<evidence type="ECO:0000256" key="10">
    <source>
        <dbReference type="ARBA" id="ARBA00023239"/>
    </source>
</evidence>
<evidence type="ECO:0000256" key="3">
    <source>
        <dbReference type="ARBA" id="ARBA00008750"/>
    </source>
</evidence>
<dbReference type="PANTHER" id="PTHR43612">
    <property type="entry name" value="TRIFUNCTIONAL ENZYME SUBUNIT ALPHA"/>
    <property type="match status" value="1"/>
</dbReference>
<dbReference type="SUPFAM" id="SSF51735">
    <property type="entry name" value="NAD(P)-binding Rossmann-fold domains"/>
    <property type="match status" value="1"/>
</dbReference>
<feature type="domain" description="3-hydroxyacyl-CoA dehydrogenase C-terminal" evidence="13">
    <location>
        <begin position="496"/>
        <end position="589"/>
    </location>
</feature>